<dbReference type="InterPro" id="IPR001789">
    <property type="entry name" value="Sig_transdc_resp-reg_receiver"/>
</dbReference>
<dbReference type="PANTHER" id="PTHR44591">
    <property type="entry name" value="STRESS RESPONSE REGULATOR PROTEIN 1"/>
    <property type="match status" value="1"/>
</dbReference>
<dbReference type="Pfam" id="PF00072">
    <property type="entry name" value="Response_reg"/>
    <property type="match status" value="1"/>
</dbReference>
<dbReference type="SUPFAM" id="SSF52172">
    <property type="entry name" value="CheY-like"/>
    <property type="match status" value="1"/>
</dbReference>
<dbReference type="PANTHER" id="PTHR44591:SF21">
    <property type="entry name" value="TWO-COMPONENT RESPONSE REGULATOR"/>
    <property type="match status" value="1"/>
</dbReference>
<reference evidence="4 5" key="1">
    <citation type="journal article" date="2020" name="Antonie Van Leeuwenhoek">
        <title>Stenotrophomonas cyclobalanopsidis sp. nov., isolated from the leaf spot disease of Cyclobalanopsis patelliformis.</title>
        <authorList>
            <person name="Bian D.R."/>
            <person name="Xue H."/>
            <person name="Piao C.G."/>
            <person name="Li Y."/>
        </authorList>
    </citation>
    <scope>NUCLEOTIDE SEQUENCE [LARGE SCALE GENOMIC DNA]</scope>
    <source>
        <strain evidence="4 5">TPQG1-4</strain>
    </source>
</reference>
<evidence type="ECO:0000313" key="4">
    <source>
        <dbReference type="EMBL" id="KAA8999626.1"/>
    </source>
</evidence>
<sequence length="114" mass="12229">MLVEDDTAIRELTEDVLSESGYDITAVGDAEAAVAALCSAGSFDLLISDIRLPGMNGCELARHAQGRDPALRVLLMTGYAGQLAGDPEILPRHCPLLRKPFTLRELLKSVHATI</sequence>
<dbReference type="Proteomes" id="UP000326367">
    <property type="component" value="Unassembled WGS sequence"/>
</dbReference>
<evidence type="ECO:0000256" key="1">
    <source>
        <dbReference type="ARBA" id="ARBA00022553"/>
    </source>
</evidence>
<comment type="caution">
    <text evidence="4">The sequence shown here is derived from an EMBL/GenBank/DDBJ whole genome shotgun (WGS) entry which is preliminary data.</text>
</comment>
<protein>
    <submittedName>
        <fullName evidence="4">Response regulator</fullName>
    </submittedName>
</protein>
<dbReference type="PROSITE" id="PS50110">
    <property type="entry name" value="RESPONSE_REGULATORY"/>
    <property type="match status" value="1"/>
</dbReference>
<dbReference type="RefSeq" id="WP_150454427.1">
    <property type="nucleotide sequence ID" value="NZ_VYKI01000008.1"/>
</dbReference>
<keyword evidence="1 2" id="KW-0597">Phosphoprotein</keyword>
<organism evidence="4 5">
    <name type="scientific">Stenotrophomonas cyclobalanopsidis</name>
    <dbReference type="NCBI Taxonomy" id="2771362"/>
    <lineage>
        <taxon>Bacteria</taxon>
        <taxon>Pseudomonadati</taxon>
        <taxon>Pseudomonadota</taxon>
        <taxon>Gammaproteobacteria</taxon>
        <taxon>Lysobacterales</taxon>
        <taxon>Lysobacteraceae</taxon>
        <taxon>Stenotrophomonas</taxon>
    </lineage>
</organism>
<dbReference type="CDD" id="cd00156">
    <property type="entry name" value="REC"/>
    <property type="match status" value="1"/>
</dbReference>
<dbReference type="EMBL" id="VYKI01000008">
    <property type="protein sequence ID" value="KAA8999626.1"/>
    <property type="molecule type" value="Genomic_DNA"/>
</dbReference>
<dbReference type="SMART" id="SM00448">
    <property type="entry name" value="REC"/>
    <property type="match status" value="1"/>
</dbReference>
<proteinExistence type="predicted"/>
<evidence type="ECO:0000313" key="5">
    <source>
        <dbReference type="Proteomes" id="UP000326367"/>
    </source>
</evidence>
<dbReference type="InterPro" id="IPR050595">
    <property type="entry name" value="Bact_response_regulator"/>
</dbReference>
<dbReference type="Gene3D" id="3.40.50.2300">
    <property type="match status" value="1"/>
</dbReference>
<feature type="domain" description="Response regulatory" evidence="3">
    <location>
        <begin position="1"/>
        <end position="114"/>
    </location>
</feature>
<accession>A0ABQ6T268</accession>
<dbReference type="InterPro" id="IPR011006">
    <property type="entry name" value="CheY-like_superfamily"/>
</dbReference>
<name>A0ABQ6T268_9GAMM</name>
<feature type="modified residue" description="4-aspartylphosphate" evidence="2">
    <location>
        <position position="49"/>
    </location>
</feature>
<gene>
    <name evidence="4" type="ORF">FJU31_08495</name>
</gene>
<evidence type="ECO:0000259" key="3">
    <source>
        <dbReference type="PROSITE" id="PS50110"/>
    </source>
</evidence>
<evidence type="ECO:0000256" key="2">
    <source>
        <dbReference type="PROSITE-ProRule" id="PRU00169"/>
    </source>
</evidence>
<keyword evidence="5" id="KW-1185">Reference proteome</keyword>